<name>A0ABT0YCN3_9ACTN</name>
<evidence type="ECO:0000313" key="3">
    <source>
        <dbReference type="Proteomes" id="UP001523216"/>
    </source>
</evidence>
<gene>
    <name evidence="2" type="ORF">LXN57_37385</name>
</gene>
<evidence type="ECO:0000256" key="1">
    <source>
        <dbReference type="SAM" id="Phobius"/>
    </source>
</evidence>
<dbReference type="EMBL" id="JAMQOL010000057">
    <property type="protein sequence ID" value="MCM4083237.1"/>
    <property type="molecule type" value="Genomic_DNA"/>
</dbReference>
<evidence type="ECO:0000313" key="2">
    <source>
        <dbReference type="EMBL" id="MCM4083237.1"/>
    </source>
</evidence>
<keyword evidence="1" id="KW-0812">Transmembrane</keyword>
<dbReference type="RefSeq" id="WP_251802949.1">
    <property type="nucleotide sequence ID" value="NZ_JAMQOL010000057.1"/>
</dbReference>
<protein>
    <submittedName>
        <fullName evidence="2">Uncharacterized protein</fullName>
    </submittedName>
</protein>
<dbReference type="Proteomes" id="UP001523216">
    <property type="component" value="Unassembled WGS sequence"/>
</dbReference>
<organism evidence="2 3">
    <name type="scientific">Paractinoplanes hotanensis</name>
    <dbReference type="NCBI Taxonomy" id="2906497"/>
    <lineage>
        <taxon>Bacteria</taxon>
        <taxon>Bacillati</taxon>
        <taxon>Actinomycetota</taxon>
        <taxon>Actinomycetes</taxon>
        <taxon>Micromonosporales</taxon>
        <taxon>Micromonosporaceae</taxon>
        <taxon>Paractinoplanes</taxon>
    </lineage>
</organism>
<reference evidence="2 3" key="1">
    <citation type="submission" date="2022-06" db="EMBL/GenBank/DDBJ databases">
        <title>Actinoplanes abujensis sp. nov., isolated from Nigerian arid soil.</title>
        <authorList>
            <person name="Ding P."/>
        </authorList>
    </citation>
    <scope>NUCLEOTIDE SEQUENCE [LARGE SCALE GENOMIC DNA]</scope>
    <source>
        <strain evidence="3">TRM88002</strain>
    </source>
</reference>
<accession>A0ABT0YCN3</accession>
<sequence length="74" mass="7587">MTFHPSSAVSVAIMLIVAAVVVAGYHLGRRPSARGSAPAARSARHKTWVPAAGFLTVLVLVLAALFTAAFNAAT</sequence>
<keyword evidence="3" id="KW-1185">Reference proteome</keyword>
<keyword evidence="1" id="KW-1133">Transmembrane helix</keyword>
<keyword evidence="1" id="KW-0472">Membrane</keyword>
<feature type="transmembrane region" description="Helical" evidence="1">
    <location>
        <begin position="48"/>
        <end position="70"/>
    </location>
</feature>
<comment type="caution">
    <text evidence="2">The sequence shown here is derived from an EMBL/GenBank/DDBJ whole genome shotgun (WGS) entry which is preliminary data.</text>
</comment>
<proteinExistence type="predicted"/>
<feature type="transmembrane region" description="Helical" evidence="1">
    <location>
        <begin position="6"/>
        <end position="27"/>
    </location>
</feature>